<comment type="caution">
    <text evidence="1">The sequence shown here is derived from an EMBL/GenBank/DDBJ whole genome shotgun (WGS) entry which is preliminary data.</text>
</comment>
<sequence>MRCWNSQKLDHQQIYEIVRQKHEPVLARWTIERCGMYRWVEDLDGNDKIKCNMCHIIVHQEFHGVSNAQNLVSCFYPCAKLEIEKVAYHNVDTMLNHINQYISLLIKNEMEATLSLEFPSVLCIDRKWSNGPSTGREDEYGRILPLMVVTEDKQSSQGR</sequence>
<gene>
    <name evidence="1" type="ORF">H5410_045502</name>
</gene>
<dbReference type="AlphaFoldDB" id="A0A9J5XCX6"/>
<protein>
    <submittedName>
        <fullName evidence="1">Uncharacterized protein</fullName>
    </submittedName>
</protein>
<dbReference type="EMBL" id="JACXVP010000009">
    <property type="protein sequence ID" value="KAG5585068.1"/>
    <property type="molecule type" value="Genomic_DNA"/>
</dbReference>
<keyword evidence="2" id="KW-1185">Reference proteome</keyword>
<proteinExistence type="predicted"/>
<reference evidence="1 2" key="1">
    <citation type="submission" date="2020-09" db="EMBL/GenBank/DDBJ databases">
        <title>De no assembly of potato wild relative species, Solanum commersonii.</title>
        <authorList>
            <person name="Cho K."/>
        </authorList>
    </citation>
    <scope>NUCLEOTIDE SEQUENCE [LARGE SCALE GENOMIC DNA]</scope>
    <source>
        <strain evidence="1">LZ3.2</strain>
        <tissue evidence="1">Leaf</tissue>
    </source>
</reference>
<organism evidence="1 2">
    <name type="scientific">Solanum commersonii</name>
    <name type="common">Commerson's wild potato</name>
    <name type="synonym">Commerson's nightshade</name>
    <dbReference type="NCBI Taxonomy" id="4109"/>
    <lineage>
        <taxon>Eukaryota</taxon>
        <taxon>Viridiplantae</taxon>
        <taxon>Streptophyta</taxon>
        <taxon>Embryophyta</taxon>
        <taxon>Tracheophyta</taxon>
        <taxon>Spermatophyta</taxon>
        <taxon>Magnoliopsida</taxon>
        <taxon>eudicotyledons</taxon>
        <taxon>Gunneridae</taxon>
        <taxon>Pentapetalae</taxon>
        <taxon>asterids</taxon>
        <taxon>lamiids</taxon>
        <taxon>Solanales</taxon>
        <taxon>Solanaceae</taxon>
        <taxon>Solanoideae</taxon>
        <taxon>Solaneae</taxon>
        <taxon>Solanum</taxon>
    </lineage>
</organism>
<evidence type="ECO:0000313" key="2">
    <source>
        <dbReference type="Proteomes" id="UP000824120"/>
    </source>
</evidence>
<accession>A0A9J5XCX6</accession>
<evidence type="ECO:0000313" key="1">
    <source>
        <dbReference type="EMBL" id="KAG5585068.1"/>
    </source>
</evidence>
<dbReference type="Proteomes" id="UP000824120">
    <property type="component" value="Chromosome 9"/>
</dbReference>
<name>A0A9J5XCX6_SOLCO</name>